<evidence type="ECO:0000256" key="1">
    <source>
        <dbReference type="SAM" id="Phobius"/>
    </source>
</evidence>
<protein>
    <submittedName>
        <fullName evidence="2">Uncharacterized protein</fullName>
    </submittedName>
</protein>
<organism evidence="2 3">
    <name type="scientific">Peptacetobacter hominis</name>
    <dbReference type="NCBI Taxonomy" id="2743610"/>
    <lineage>
        <taxon>Bacteria</taxon>
        <taxon>Bacillati</taxon>
        <taxon>Bacillota</taxon>
        <taxon>Clostridia</taxon>
        <taxon>Peptostreptococcales</taxon>
        <taxon>Peptostreptococcaceae</taxon>
        <taxon>Peptacetobacter</taxon>
    </lineage>
</organism>
<dbReference type="EMBL" id="SGJB01000001">
    <property type="protein sequence ID" value="TQQ85749.1"/>
    <property type="molecule type" value="Genomic_DNA"/>
</dbReference>
<evidence type="ECO:0000313" key="3">
    <source>
        <dbReference type="Proteomes" id="UP000317863"/>
    </source>
</evidence>
<comment type="caution">
    <text evidence="2">The sequence shown here is derived from an EMBL/GenBank/DDBJ whole genome shotgun (WGS) entry which is preliminary data.</text>
</comment>
<gene>
    <name evidence="2" type="ORF">EXD82_00615</name>
</gene>
<proteinExistence type="predicted"/>
<keyword evidence="1" id="KW-1133">Transmembrane helix</keyword>
<reference evidence="2 3" key="1">
    <citation type="submission" date="2019-02" db="EMBL/GenBank/DDBJ databases">
        <title>Peptostreptococcaceae bacterium ZHW00191 nov., a new bacterium isolated from the human gut.</title>
        <authorList>
            <person name="Zhou H.-W."/>
            <person name="Chen X.-J."/>
        </authorList>
    </citation>
    <scope>NUCLEOTIDE SEQUENCE [LARGE SCALE GENOMIC DNA]</scope>
    <source>
        <strain evidence="2 3">ZHW00191</strain>
    </source>
</reference>
<feature type="transmembrane region" description="Helical" evidence="1">
    <location>
        <begin position="7"/>
        <end position="24"/>
    </location>
</feature>
<keyword evidence="3" id="KW-1185">Reference proteome</keyword>
<name>A0A544QYF1_9FIRM</name>
<evidence type="ECO:0000313" key="2">
    <source>
        <dbReference type="EMBL" id="TQQ85749.1"/>
    </source>
</evidence>
<feature type="transmembrane region" description="Helical" evidence="1">
    <location>
        <begin position="30"/>
        <end position="55"/>
    </location>
</feature>
<keyword evidence="1" id="KW-0812">Transmembrane</keyword>
<dbReference type="Proteomes" id="UP000317863">
    <property type="component" value="Unassembled WGS sequence"/>
</dbReference>
<accession>A0A544QYF1</accession>
<dbReference type="AlphaFoldDB" id="A0A544QYF1"/>
<sequence>MYFFKESVISFIVGSIALYGINYFNLSFNLLIMIIAWFLLILEACFTANVIVRLYEIIMKKIMK</sequence>
<dbReference type="RefSeq" id="WP_142534974.1">
    <property type="nucleotide sequence ID" value="NZ_SGJB01000001.1"/>
</dbReference>
<keyword evidence="1" id="KW-0472">Membrane</keyword>